<feature type="domain" description="Methylated-DNA-[protein]-cysteine S-methyltransferase DNA binding" evidence="3">
    <location>
        <begin position="11"/>
        <end position="78"/>
    </location>
</feature>
<dbReference type="PANTHER" id="PTHR42942:SF1">
    <property type="entry name" value="ALKYLTRANSFERASE-LIKE PROTEIN 1"/>
    <property type="match status" value="1"/>
</dbReference>
<feature type="compositionally biased region" description="Basic and acidic residues" evidence="2">
    <location>
        <begin position="329"/>
        <end position="338"/>
    </location>
</feature>
<evidence type="ECO:0000256" key="1">
    <source>
        <dbReference type="ARBA" id="ARBA00022763"/>
    </source>
</evidence>
<feature type="region of interest" description="Disordered" evidence="2">
    <location>
        <begin position="309"/>
        <end position="338"/>
    </location>
</feature>
<dbReference type="GO" id="GO:0032259">
    <property type="term" value="P:methylation"/>
    <property type="evidence" value="ECO:0007669"/>
    <property type="project" value="UniProtKB-KW"/>
</dbReference>
<keyword evidence="1" id="KW-0227">DNA damage</keyword>
<protein>
    <submittedName>
        <fullName evidence="4">6-O-methylguanine DNA methyltransferase, DNA binding domain-containing protein</fullName>
    </submittedName>
</protein>
<reference evidence="4 5" key="1">
    <citation type="journal article" date="2013" name="Nat. Commun.">
        <title>The evolution and pathogenic mechanisms of the rice sheath blight pathogen.</title>
        <authorList>
            <person name="Zheng A."/>
            <person name="Lin R."/>
            <person name="Xu L."/>
            <person name="Qin P."/>
            <person name="Tang C."/>
            <person name="Ai P."/>
            <person name="Zhang D."/>
            <person name="Liu Y."/>
            <person name="Sun Z."/>
            <person name="Feng H."/>
            <person name="Wang Y."/>
            <person name="Chen Y."/>
            <person name="Liang X."/>
            <person name="Fu R."/>
            <person name="Li Q."/>
            <person name="Zhang J."/>
            <person name="Yu X."/>
            <person name="Xie Z."/>
            <person name="Ding L."/>
            <person name="Guan P."/>
            <person name="Tang J."/>
            <person name="Liang Y."/>
            <person name="Wang S."/>
            <person name="Deng Q."/>
            <person name="Li S."/>
            <person name="Zhu J."/>
            <person name="Wang L."/>
            <person name="Liu H."/>
            <person name="Li P."/>
        </authorList>
    </citation>
    <scope>NUCLEOTIDE SEQUENCE [LARGE SCALE GENOMIC DNA]</scope>
    <source>
        <strain evidence="5">AG-1 IA</strain>
    </source>
</reference>
<dbReference type="STRING" id="983506.L8WWU6"/>
<evidence type="ECO:0000313" key="4">
    <source>
        <dbReference type="EMBL" id="ELU41258.1"/>
    </source>
</evidence>
<organism evidence="4 5">
    <name type="scientific">Thanatephorus cucumeris (strain AG1-IA)</name>
    <name type="common">Rice sheath blight fungus</name>
    <name type="synonym">Rhizoctonia solani</name>
    <dbReference type="NCBI Taxonomy" id="983506"/>
    <lineage>
        <taxon>Eukaryota</taxon>
        <taxon>Fungi</taxon>
        <taxon>Dikarya</taxon>
        <taxon>Basidiomycota</taxon>
        <taxon>Agaricomycotina</taxon>
        <taxon>Agaricomycetes</taxon>
        <taxon>Cantharellales</taxon>
        <taxon>Ceratobasidiaceae</taxon>
        <taxon>Rhizoctonia</taxon>
        <taxon>Rhizoctonia solani AG-1</taxon>
    </lineage>
</organism>
<dbReference type="InterPro" id="IPR036388">
    <property type="entry name" value="WH-like_DNA-bd_sf"/>
</dbReference>
<dbReference type="InterPro" id="IPR014048">
    <property type="entry name" value="MethylDNA_cys_MeTrfase_DNA-bd"/>
</dbReference>
<evidence type="ECO:0000259" key="3">
    <source>
        <dbReference type="Pfam" id="PF01035"/>
    </source>
</evidence>
<gene>
    <name evidence="4" type="ORF">AG1IA_04713</name>
</gene>
<keyword evidence="4" id="KW-0489">Methyltransferase</keyword>
<dbReference type="Gene3D" id="1.10.10.10">
    <property type="entry name" value="Winged helix-like DNA-binding domain superfamily/Winged helix DNA-binding domain"/>
    <property type="match status" value="1"/>
</dbReference>
<accession>L8WWU6</accession>
<dbReference type="CDD" id="cd06445">
    <property type="entry name" value="ATase"/>
    <property type="match status" value="1"/>
</dbReference>
<comment type="caution">
    <text evidence="4">The sequence shown here is derived from an EMBL/GenBank/DDBJ whole genome shotgun (WGS) entry which is preliminary data.</text>
</comment>
<evidence type="ECO:0000313" key="5">
    <source>
        <dbReference type="Proteomes" id="UP000011668"/>
    </source>
</evidence>
<dbReference type="GO" id="GO:0006281">
    <property type="term" value="P:DNA repair"/>
    <property type="evidence" value="ECO:0007669"/>
    <property type="project" value="InterPro"/>
</dbReference>
<evidence type="ECO:0000256" key="2">
    <source>
        <dbReference type="SAM" id="MobiDB-lite"/>
    </source>
</evidence>
<keyword evidence="4" id="KW-0808">Transferase</keyword>
<sequence length="338" mass="36336">MCIYCSTASNSTFSSGHIAKIVGMPRHSRHVGQALKFLPDGSDIPWQRVIASNGTISSRGPGTTGADRQREALEAEGVEVSQSTPGGGLMKVNLSEYGWFPDPSEVELDVQDLAMSSFLDHDGQEHYRATDSMDVNSHRRVAGQDWMKLSLARQILESLLGTAGIPQWGSQIRLSRDEHSPRDRQYISLPSGSVSLNIRWLSAATSSQLSAECMNAATDIALSTKKKAHIENFASQNMDIQGNGGELTVSYRLTACPILAVSRFVVGGARSLGLLSRFQRISVPTRQSNFSDEEAVPKFDVISACIGSRAGESPTGAGPRGVAGGQNRLCDRSPEGRG</sequence>
<dbReference type="InterPro" id="IPR052520">
    <property type="entry name" value="ATL_DNA_repair"/>
</dbReference>
<dbReference type="Pfam" id="PF01035">
    <property type="entry name" value="DNA_binding_1"/>
    <property type="match status" value="1"/>
</dbReference>
<dbReference type="GO" id="GO:0008168">
    <property type="term" value="F:methyltransferase activity"/>
    <property type="evidence" value="ECO:0007669"/>
    <property type="project" value="UniProtKB-KW"/>
</dbReference>
<dbReference type="HOGENOM" id="CLU_821779_0_0_1"/>
<dbReference type="AlphaFoldDB" id="L8WWU6"/>
<dbReference type="PANTHER" id="PTHR42942">
    <property type="entry name" value="6-O-METHYLGUANINE DNA METHYLTRANSFERASE"/>
    <property type="match status" value="1"/>
</dbReference>
<proteinExistence type="predicted"/>
<dbReference type="SUPFAM" id="SSF46767">
    <property type="entry name" value="Methylated DNA-protein cysteine methyltransferase, C-terminal domain"/>
    <property type="match status" value="1"/>
</dbReference>
<dbReference type="EMBL" id="AFRT01001091">
    <property type="protein sequence ID" value="ELU41258.1"/>
    <property type="molecule type" value="Genomic_DNA"/>
</dbReference>
<dbReference type="OrthoDB" id="2548197at2759"/>
<dbReference type="Proteomes" id="UP000011668">
    <property type="component" value="Unassembled WGS sequence"/>
</dbReference>
<dbReference type="InterPro" id="IPR036217">
    <property type="entry name" value="MethylDNA_cys_MeTrfase_DNAb"/>
</dbReference>
<name>L8WWU6_THACA</name>
<keyword evidence="5" id="KW-1185">Reference proteome</keyword>